<dbReference type="AlphaFoldDB" id="A0A2S6IUN6"/>
<evidence type="ECO:0008006" key="4">
    <source>
        <dbReference type="Google" id="ProtNLM"/>
    </source>
</evidence>
<evidence type="ECO:0000313" key="3">
    <source>
        <dbReference type="Proteomes" id="UP000239485"/>
    </source>
</evidence>
<accession>A0A2S6IUN6</accession>
<keyword evidence="1" id="KW-0812">Transmembrane</keyword>
<keyword evidence="3" id="KW-1185">Reference proteome</keyword>
<protein>
    <recommendedName>
        <fullName evidence="4">DUF998 domain-containing protein</fullName>
    </recommendedName>
</protein>
<dbReference type="Proteomes" id="UP000239485">
    <property type="component" value="Unassembled WGS sequence"/>
</dbReference>
<keyword evidence="1" id="KW-1133">Transmembrane helix</keyword>
<comment type="caution">
    <text evidence="2">The sequence shown here is derived from an EMBL/GenBank/DDBJ whole genome shotgun (WGS) entry which is preliminary data.</text>
</comment>
<feature type="transmembrane region" description="Helical" evidence="1">
    <location>
        <begin position="83"/>
        <end position="105"/>
    </location>
</feature>
<feature type="transmembrane region" description="Helical" evidence="1">
    <location>
        <begin position="117"/>
        <end position="134"/>
    </location>
</feature>
<name>A0A2S6IUN6_9ACTN</name>
<dbReference type="RefSeq" id="WP_104431444.1">
    <property type="nucleotide sequence ID" value="NZ_PTJD01000002.1"/>
</dbReference>
<dbReference type="EMBL" id="PTJD01000002">
    <property type="protein sequence ID" value="PPK97995.1"/>
    <property type="molecule type" value="Genomic_DNA"/>
</dbReference>
<keyword evidence="1" id="KW-0472">Membrane</keyword>
<proteinExistence type="predicted"/>
<evidence type="ECO:0000256" key="1">
    <source>
        <dbReference type="SAM" id="Phobius"/>
    </source>
</evidence>
<feature type="transmembrane region" description="Helical" evidence="1">
    <location>
        <begin position="146"/>
        <end position="172"/>
    </location>
</feature>
<organism evidence="2 3">
    <name type="scientific">Kineococcus xinjiangensis</name>
    <dbReference type="NCBI Taxonomy" id="512762"/>
    <lineage>
        <taxon>Bacteria</taxon>
        <taxon>Bacillati</taxon>
        <taxon>Actinomycetota</taxon>
        <taxon>Actinomycetes</taxon>
        <taxon>Kineosporiales</taxon>
        <taxon>Kineosporiaceae</taxon>
        <taxon>Kineococcus</taxon>
    </lineage>
</organism>
<feature type="transmembrane region" description="Helical" evidence="1">
    <location>
        <begin position="48"/>
        <end position="76"/>
    </location>
</feature>
<evidence type="ECO:0000313" key="2">
    <source>
        <dbReference type="EMBL" id="PPK97995.1"/>
    </source>
</evidence>
<sequence length="220" mass="23349">MRLTLVAAVASTAIAVLLSAVIQSNPAYFTAAVRDVLAVARSGDQLPFFTGYVTFAGCVGWIAAAAAAVLAGWVALRRGSRRAGGLLLGVGGLSAILAADDLFMLHDGPLGGQIPEQAIMGTWVVLAGVWALTFRRELLADRTLPLLALAGVWFAHSFLADAVPAVGAMWLHEESTKFAAILCWFLWVWLRSVRTLLPATVDVRDAGAPAVDRRRQDVLS</sequence>
<feature type="transmembrane region" description="Helical" evidence="1">
    <location>
        <begin position="178"/>
        <end position="197"/>
    </location>
</feature>
<gene>
    <name evidence="2" type="ORF">CLV92_102146</name>
</gene>
<reference evidence="2 3" key="1">
    <citation type="submission" date="2018-02" db="EMBL/GenBank/DDBJ databases">
        <title>Genomic Encyclopedia of Archaeal and Bacterial Type Strains, Phase II (KMG-II): from individual species to whole genera.</title>
        <authorList>
            <person name="Goeker M."/>
        </authorList>
    </citation>
    <scope>NUCLEOTIDE SEQUENCE [LARGE SCALE GENOMIC DNA]</scope>
    <source>
        <strain evidence="2 3">DSM 22857</strain>
    </source>
</reference>